<keyword evidence="3" id="KW-1185">Reference proteome</keyword>
<reference evidence="2 3" key="1">
    <citation type="submission" date="2020-07" db="EMBL/GenBank/DDBJ databases">
        <title>Sequencing the genomes of 1000 actinobacteria strains.</title>
        <authorList>
            <person name="Klenk H.-P."/>
        </authorList>
    </citation>
    <scope>NUCLEOTIDE SEQUENCE [LARGE SCALE GENOMIC DNA]</scope>
    <source>
        <strain evidence="2 3">DSM 7487</strain>
    </source>
</reference>
<organism evidence="2 3">
    <name type="scientific">Kineococcus aurantiacus</name>
    <dbReference type="NCBI Taxonomy" id="37633"/>
    <lineage>
        <taxon>Bacteria</taxon>
        <taxon>Bacillati</taxon>
        <taxon>Actinomycetota</taxon>
        <taxon>Actinomycetes</taxon>
        <taxon>Kineosporiales</taxon>
        <taxon>Kineosporiaceae</taxon>
        <taxon>Kineococcus</taxon>
    </lineage>
</organism>
<evidence type="ECO:0000313" key="2">
    <source>
        <dbReference type="EMBL" id="NYD24512.1"/>
    </source>
</evidence>
<keyword evidence="1" id="KW-0472">Membrane</keyword>
<dbReference type="AlphaFoldDB" id="A0A7Y9DPU7"/>
<keyword evidence="1" id="KW-1133">Transmembrane helix</keyword>
<dbReference type="RefSeq" id="WP_179754948.1">
    <property type="nucleotide sequence ID" value="NZ_JACCBB010000001.1"/>
</dbReference>
<protein>
    <submittedName>
        <fullName evidence="2">Putative MFS family arabinose efflux permease</fullName>
    </submittedName>
</protein>
<evidence type="ECO:0000256" key="1">
    <source>
        <dbReference type="SAM" id="Phobius"/>
    </source>
</evidence>
<feature type="transmembrane region" description="Helical" evidence="1">
    <location>
        <begin position="68"/>
        <end position="95"/>
    </location>
</feature>
<name>A0A7Y9DPU7_9ACTN</name>
<feature type="transmembrane region" description="Helical" evidence="1">
    <location>
        <begin position="43"/>
        <end position="62"/>
    </location>
</feature>
<dbReference type="Proteomes" id="UP000521922">
    <property type="component" value="Unassembled WGS sequence"/>
</dbReference>
<comment type="caution">
    <text evidence="2">The sequence shown here is derived from an EMBL/GenBank/DDBJ whole genome shotgun (WGS) entry which is preliminary data.</text>
</comment>
<sequence>MAGGRAVPAGVVLCAVGAALPPVVVAASVRARRDVAPQHLTSAFAWLASVSAAGSAAGAALAGRGVDALGAGAAAALAAAALVAVPAVVAVPVLLARGRAGRWGAAR</sequence>
<keyword evidence="1" id="KW-0812">Transmembrane</keyword>
<evidence type="ECO:0000313" key="3">
    <source>
        <dbReference type="Proteomes" id="UP000521922"/>
    </source>
</evidence>
<proteinExistence type="predicted"/>
<dbReference type="EMBL" id="JACCBB010000001">
    <property type="protein sequence ID" value="NYD24512.1"/>
    <property type="molecule type" value="Genomic_DNA"/>
</dbReference>
<gene>
    <name evidence="2" type="ORF">BJ968_004052</name>
</gene>
<accession>A0A7Y9DPU7</accession>
<feature type="transmembrane region" description="Helical" evidence="1">
    <location>
        <begin position="6"/>
        <end position="31"/>
    </location>
</feature>